<feature type="compositionally biased region" description="Basic and acidic residues" evidence="3">
    <location>
        <begin position="1948"/>
        <end position="1987"/>
    </location>
</feature>
<feature type="region of interest" description="Disordered" evidence="3">
    <location>
        <begin position="691"/>
        <end position="1011"/>
    </location>
</feature>
<feature type="compositionally biased region" description="Low complexity" evidence="3">
    <location>
        <begin position="3143"/>
        <end position="3158"/>
    </location>
</feature>
<feature type="region of interest" description="Disordered" evidence="3">
    <location>
        <begin position="563"/>
        <end position="626"/>
    </location>
</feature>
<evidence type="ECO:0000313" key="6">
    <source>
        <dbReference type="RefSeq" id="XP_018020851.1"/>
    </source>
</evidence>
<dbReference type="PROSITE" id="PS50014">
    <property type="entry name" value="BROMODOMAIN_2"/>
    <property type="match status" value="1"/>
</dbReference>
<feature type="compositionally biased region" description="Polar residues" evidence="3">
    <location>
        <begin position="2701"/>
        <end position="2728"/>
    </location>
</feature>
<dbReference type="GO" id="GO:0003677">
    <property type="term" value="F:DNA binding"/>
    <property type="evidence" value="ECO:0007669"/>
    <property type="project" value="InterPro"/>
</dbReference>
<feature type="compositionally biased region" description="Acidic residues" evidence="3">
    <location>
        <begin position="208"/>
        <end position="217"/>
    </location>
</feature>
<feature type="compositionally biased region" description="Basic and acidic residues" evidence="3">
    <location>
        <begin position="1553"/>
        <end position="1564"/>
    </location>
</feature>
<feature type="compositionally biased region" description="Basic residues" evidence="3">
    <location>
        <begin position="1753"/>
        <end position="1765"/>
    </location>
</feature>
<feature type="compositionally biased region" description="Low complexity" evidence="3">
    <location>
        <begin position="511"/>
        <end position="544"/>
    </location>
</feature>
<feature type="compositionally biased region" description="Basic and acidic residues" evidence="3">
    <location>
        <begin position="2148"/>
        <end position="2157"/>
    </location>
</feature>
<protein>
    <submittedName>
        <fullName evidence="6">Uncharacterized protein LOC108677188</fullName>
    </submittedName>
</protein>
<feature type="compositionally biased region" description="Basic residues" evidence="3">
    <location>
        <begin position="969"/>
        <end position="979"/>
    </location>
</feature>
<feature type="compositionally biased region" description="Polar residues" evidence="3">
    <location>
        <begin position="3223"/>
        <end position="3241"/>
    </location>
</feature>
<feature type="compositionally biased region" description="Polar residues" evidence="3">
    <location>
        <begin position="3195"/>
        <end position="3213"/>
    </location>
</feature>
<feature type="compositionally biased region" description="Low complexity" evidence="3">
    <location>
        <begin position="2962"/>
        <end position="2971"/>
    </location>
</feature>
<feature type="region of interest" description="Disordered" evidence="3">
    <location>
        <begin position="2071"/>
        <end position="2809"/>
    </location>
</feature>
<feature type="region of interest" description="Disordered" evidence="3">
    <location>
        <begin position="1184"/>
        <end position="1405"/>
    </location>
</feature>
<feature type="compositionally biased region" description="Basic and acidic residues" evidence="3">
    <location>
        <begin position="563"/>
        <end position="586"/>
    </location>
</feature>
<dbReference type="PANTHER" id="PTHR47092:SF1">
    <property type="entry name" value="CHROMATIN REMODELING REGULATOR CECR2"/>
    <property type="match status" value="1"/>
</dbReference>
<dbReference type="CTD" id="38747"/>
<feature type="compositionally biased region" description="Basic residues" evidence="3">
    <location>
        <begin position="1204"/>
        <end position="1215"/>
    </location>
</feature>
<feature type="compositionally biased region" description="Basic and acidic residues" evidence="3">
    <location>
        <begin position="1524"/>
        <end position="1540"/>
    </location>
</feature>
<feature type="compositionally biased region" description="Basic and acidic residues" evidence="3">
    <location>
        <begin position="1847"/>
        <end position="1868"/>
    </location>
</feature>
<evidence type="ECO:0000256" key="2">
    <source>
        <dbReference type="PROSITE-ProRule" id="PRU00035"/>
    </source>
</evidence>
<dbReference type="InterPro" id="IPR017956">
    <property type="entry name" value="AT_hook_DNA-bd_motif"/>
</dbReference>
<evidence type="ECO:0000259" key="4">
    <source>
        <dbReference type="PROSITE" id="PS50014"/>
    </source>
</evidence>
<feature type="compositionally biased region" description="Polar residues" evidence="3">
    <location>
        <begin position="2627"/>
        <end position="2642"/>
    </location>
</feature>
<keyword evidence="5" id="KW-1185">Reference proteome</keyword>
<dbReference type="OrthoDB" id="303107at2759"/>
<name>A0A8B7P6V6_HYAAZ</name>
<feature type="region of interest" description="Disordered" evidence="3">
    <location>
        <begin position="1509"/>
        <end position="1647"/>
    </location>
</feature>
<dbReference type="GO" id="GO:0006338">
    <property type="term" value="P:chromatin remodeling"/>
    <property type="evidence" value="ECO:0007669"/>
    <property type="project" value="InterPro"/>
</dbReference>
<evidence type="ECO:0000313" key="5">
    <source>
        <dbReference type="Proteomes" id="UP000694843"/>
    </source>
</evidence>
<feature type="region of interest" description="Disordered" evidence="3">
    <location>
        <begin position="484"/>
        <end position="544"/>
    </location>
</feature>
<feature type="region of interest" description="Disordered" evidence="3">
    <location>
        <begin position="2880"/>
        <end position="2900"/>
    </location>
</feature>
<feature type="compositionally biased region" description="Basic and acidic residues" evidence="3">
    <location>
        <begin position="2798"/>
        <end position="2809"/>
    </location>
</feature>
<feature type="compositionally biased region" description="Acidic residues" evidence="3">
    <location>
        <begin position="762"/>
        <end position="771"/>
    </location>
</feature>
<feature type="compositionally biased region" description="Polar residues" evidence="3">
    <location>
        <begin position="2504"/>
        <end position="2528"/>
    </location>
</feature>
<feature type="compositionally biased region" description="Low complexity" evidence="3">
    <location>
        <begin position="2459"/>
        <end position="2473"/>
    </location>
</feature>
<dbReference type="InterPro" id="IPR001487">
    <property type="entry name" value="Bromodomain"/>
</dbReference>
<feature type="compositionally biased region" description="Low complexity" evidence="3">
    <location>
        <begin position="317"/>
        <end position="331"/>
    </location>
</feature>
<accession>A0A8B7P6V6</accession>
<proteinExistence type="predicted"/>
<feature type="compositionally biased region" description="Polar residues" evidence="3">
    <location>
        <begin position="773"/>
        <end position="790"/>
    </location>
</feature>
<feature type="domain" description="Bromo" evidence="4">
    <location>
        <begin position="1075"/>
        <end position="1145"/>
    </location>
</feature>
<feature type="compositionally biased region" description="Polar residues" evidence="3">
    <location>
        <begin position="2767"/>
        <end position="2776"/>
    </location>
</feature>
<dbReference type="PRINTS" id="PR00503">
    <property type="entry name" value="BROMODOMAIN"/>
</dbReference>
<feature type="compositionally biased region" description="Acidic residues" evidence="3">
    <location>
        <begin position="840"/>
        <end position="850"/>
    </location>
</feature>
<dbReference type="SMART" id="SM00297">
    <property type="entry name" value="BROMO"/>
    <property type="match status" value="1"/>
</dbReference>
<gene>
    <name evidence="6" type="primary">LOC108677188</name>
</gene>
<feature type="compositionally biased region" description="Basic and acidic residues" evidence="3">
    <location>
        <begin position="1614"/>
        <end position="1629"/>
    </location>
</feature>
<dbReference type="InterPro" id="IPR029614">
    <property type="entry name" value="CECR2"/>
</dbReference>
<dbReference type="GeneID" id="108677188"/>
<feature type="compositionally biased region" description="Acidic residues" evidence="3">
    <location>
        <begin position="2427"/>
        <end position="2440"/>
    </location>
</feature>
<dbReference type="PANTHER" id="PTHR47092">
    <property type="entry name" value="CAT EYE SYNDROME CRITICAL REGION PROTEIN 2"/>
    <property type="match status" value="1"/>
</dbReference>
<feature type="region of interest" description="Disordered" evidence="3">
    <location>
        <begin position="387"/>
        <end position="437"/>
    </location>
</feature>
<feature type="compositionally biased region" description="Basic and acidic residues" evidence="3">
    <location>
        <begin position="1246"/>
        <end position="1267"/>
    </location>
</feature>
<feature type="compositionally biased region" description="Basic and acidic residues" evidence="3">
    <location>
        <begin position="2110"/>
        <end position="2130"/>
    </location>
</feature>
<feature type="compositionally biased region" description="Basic and acidic residues" evidence="3">
    <location>
        <begin position="2407"/>
        <end position="2426"/>
    </location>
</feature>
<feature type="compositionally biased region" description="Basic and acidic residues" evidence="3">
    <location>
        <begin position="2089"/>
        <end position="2099"/>
    </location>
</feature>
<feature type="compositionally biased region" description="Gly residues" evidence="3">
    <location>
        <begin position="3133"/>
        <end position="3142"/>
    </location>
</feature>
<dbReference type="CDD" id="cd05509">
    <property type="entry name" value="Bromo_gcn5_like"/>
    <property type="match status" value="1"/>
</dbReference>
<feature type="compositionally biased region" description="Polar residues" evidence="3">
    <location>
        <begin position="2345"/>
        <end position="2354"/>
    </location>
</feature>
<feature type="compositionally biased region" description="Basic and acidic residues" evidence="3">
    <location>
        <begin position="291"/>
        <end position="305"/>
    </location>
</feature>
<dbReference type="SMART" id="SM00384">
    <property type="entry name" value="AT_hook"/>
    <property type="match status" value="3"/>
</dbReference>
<sequence length="3378" mass="373981">MEDIQSWWELPSVAHFCSLFRAAFDLLHFDIEELEEAILCDGVDGSEESGSGGGGGGLVVELVVRLLQGCMPHVVVTPQTVNEHLMNIFREKCQLDPSRENLFTVGSRLHRLGLRHKVQLLHALCDFRLEADDVLDLLKNLESDSLRVEPLGYDSKGSTFWYFYGTRLYREDHSLYHPHRRRPKDKAPQLSLHDKRKKKRKKKGAKDDSDDEGEDEQPPPVWQVECYSEADWNGLAERFEGCESRLERSLLQTLREDFLPEIPRLFQEKEKLQRKKMLENTPRRTSGRVQKLKEKREEGRFDDHAFPGSPQQSNGVSAATETSSALGSSSLAGGPPYLDGCSEGVEAINRQLDERLRDGLLNGLESNIEIKRETPDFDEVHDDFHDSRRPHYGISSPCPPVSPPPPSGNFASNAEATLPTEGSFSSQPHSPVHPLPLSSPLRLSSPVVDEYDIDNVELDRVQNFKHSYVSSKSYLKCSDLSYRRSSTSSSVDGPPEEIKQIKSPVSSKYDSSCSLSEKTSKSSSSKSINNNNSDTNKNKCSSNSRYYTKECNNVDFTDVKDITYEAEPSKEQQFRPTDSKADEHEGKKRKRRLSSVSSRNESKSKKRKATNSSENSRRKKKADEFTVYEDETRRCDKLLDEIDDEDEEVEIYCPRPGRRRSSFRDQELAIAASLAEHEKELEKQRLEALLKDEQNDDLVQNEALSEGKDAIGPPALEPTGPAAELPASAKEPIKSATADQTSIVSRPRGRPRSKPVSKATENETETNEDDSVGTASSIRDVNSAIQTSLKNVVEDPVSPLRSLQPEDFNLIPVAGKSPSKGLNGLTARKSQRKISTDSDTLPDLENDEEFSTTSADKSQSDSGVGDGSPRGSSSSVPTESVKLIDLNPDEGVQSSNGDSPCSIIEPSPFLSPSSSNASKASSSKSSKMSEQVASPKSSNVLTKASKKSKESHCKATKSSQKSKIQPSKASKKVKKKKKKVSNEYSDDDVDQRTDKIISSSDDIDKPQVYSGRKTNNSLSSLAFSLSPAAAVVPEPIEPPAPSVQPTKKKVKTSHVVLQTDEDLRTGMYKVLEQLRTHPDAWAFLDPVEESIAPNYYAVIRRPMHITKLEERLDKGYYTSLAMFDADFKLMMDNCKLYNGPGSEYTHMAYTLEKVFAKLRAKYLETDVSSDEEIYIDLSYEQNLTSKKRRRSRDEKDNNKAVKATSKKGRKKKVGRKPKDQKLILSSESPKEPETSPKKKVLTPAINKKDAQAEEKSKNKENRTDKTNKPKKKSKKASDLAVDTEGDEAEQPAAHEELVETTTKEITGVTVKATSPPRVVLPIDEDYDDDDDDDYDEPPLLVREDPYPEEEDDDFEYSRNASLASRYSPAKKSESKCFSSELIPTPLFLPKRKPGRPRKDSNTKAAVITQVYHTNRESTNNEASKRSAVTVCKYSDDDRLNNKDSVITDVSSFAASKLDVDMDDGSRDDQNKHRLLDPLEVLKPKQRHYVPPAIIDDDDDDDELEQDVCIYYKNDDYQSSEEERDEAKAKKDYITKRHSELFGEIDDLDEENDRDTSRDYSDHHSQKSSKHGSKKKDKDRKRHKHGEKHHHHHHHHHKSKSKDGKHHHKKKDKKHSSDKENSRKVLKVEEVYDCSEDDPNSRDVIHSPAQLPCDDEVVHGDVCGVYDVDINDEDEAGRVSVDMASSESESSLLKKKKNKHKSKHHSKHHSKHKDGKSKDKEIKSKAKLLKVKGSKAIVEKIKPGKLKSKENKKMSKSNKNGKRKLSQKNVAAIDALSVATEQTLKDITFMLDAPGVARLRQDEEFQEACREVDDVHDDVYQPVEDDREGSMLHLNADALRIEQEYRQRLKMDKVERQKSEKNQRYKTEAAETDISKAPQHKKKKRKKDETEAGVADTENKKKKLKTENEEEERSKKKMKAKSNKVKNDVAEKKDSQTGNVKNDSCLVKSDTELENKKIKPFLDKKSDSDKESLDNGKELFKDIKDGRIKPGAIIKSKDIAKKEGVVKKEPKPPPEAKPKPKPNNPFGKINKQENSKLTTLIAKAKESRVGLVPCSEVGDSPKLSLGSIIVSGDIGTGIKSTHETDDDDKWEPPRDREKWESSPWEGSNWDRPSEREENTPVREEEPVKSEREEAEEVIVCDKQQTPSRSEPREDKTPTIEEMTLPVTPRAPEIKQERATPNLSAWFKAFGAPKSSNNSNNINSGGSSQHGKQGEDDDDVDITELHSHEYPSVASDGSSFSRPESRQSRQTTPVHHQQLQHQRPSSQLHQSPGAGSLTDHMNSSMEQEQDDLDSNSQQLLIGSCSGSLRDPMSSASRASSADRNHRINDSNSNSAVDVVEVVGEDIYNSSKNNVGDDSNDSLRSGDHFNQPMLPSSPKPVCSPEPPLSPEPPMSPEPPISPGKPPETPWYEKLDEKMEDEPIWRKNKMEEEEDPYKFEEEELDRAREEAKKLEVERQRKASVSSSGVSDRSPLPSLENSPAAFSEGERSPAINSPVTPGFGGKQFSPVTEKSPNIPSYSPRYDSSISKPYSTYEADKSKYQSNGGLKVGFYKDHSEKSSNEKQDSKSSEHKSSESPLYSPTVPYVSNFYSKSDSAHNKQKSPGRYNSFYPPSIDPSIDKPKTPGYYPSSAPSTPSDKPSPNTLGSDVDKNKPPFNYYNYDPNKPLTDQFKGSGSSHSTPTHNSTPSRSTPSHSCEIVPAIQSRDINNVSHNQIPLHISQQSKHTSSSHNHNLADASRQMKQPGYFATPESNSHGTLSPAGPSPVVASLGLTSPNQMPMSSLPHHQQVTAPPVPPPVQNKPIDHPPPKKRPALDRVLDESNIHSRSLGMRSPIDIMQFPQHPSPNLPANLANLSQIVSRFPDPQLGGFSLSEKDPMLLNLHHERHAPSCPPASHDKMLHSPPIYGSTESAALLGIADHHQPSLLSGRRSQMDIPKGRELESQHPDRPASLAYHHQVSSPLMPPTQSSVGSSSSSLHKHQTQSHGYNLSAQASAQPPPPAAHQKSLESDRPGSRSVPPPPPNVEKSHHYLPPKTMWTSSSLASSLPVSLSSSLASPFNPAAMAQFALAGQKSLSSIPPDRLAQLGMDRAALASLASRSNTNIFPHELLGRSSGHQSHSQMGGGSHGSSSIGSSHGNNGSGSNGTGGNRSSSSVSSSVNTAPSSNVDLTLARSYASLMSGGQSSPLFGRGDGSLTPRTLPGSTSPFLSQSPGLSTSLSMPGAPRTPTPAHQQPHQSLSLGQSNFGSSLPRDPISQSHPSLQIPSLNSIVNSQPQISHLNAAGLASYHSRDSFALMGQGSRGALVGAAGSLVDPAASQQLYEQYLQRQQQEILLRSSHPQLAAQHSMMLQQGFMSAAAAGYPSGYPASLGLRSGPYQGMNRPWL</sequence>
<feature type="compositionally biased region" description="Low complexity" evidence="3">
    <location>
        <begin position="906"/>
        <end position="934"/>
    </location>
</feature>
<feature type="region of interest" description="Disordered" evidence="3">
    <location>
        <begin position="2954"/>
        <end position="3027"/>
    </location>
</feature>
<feature type="region of interest" description="Disordered" evidence="3">
    <location>
        <begin position="275"/>
        <end position="331"/>
    </location>
</feature>
<feature type="compositionally biased region" description="Basic and acidic residues" evidence="3">
    <location>
        <begin position="1994"/>
        <end position="2017"/>
    </location>
</feature>
<feature type="compositionally biased region" description="Polar residues" evidence="3">
    <location>
        <begin position="2292"/>
        <end position="2304"/>
    </location>
</feature>
<dbReference type="Gene3D" id="1.20.920.10">
    <property type="entry name" value="Bromodomain-like"/>
    <property type="match status" value="1"/>
</dbReference>
<dbReference type="SUPFAM" id="SSF47370">
    <property type="entry name" value="Bromodomain"/>
    <property type="match status" value="1"/>
</dbReference>
<feature type="compositionally biased region" description="Basic and acidic residues" evidence="3">
    <location>
        <begin position="2441"/>
        <end position="2456"/>
    </location>
</feature>
<dbReference type="Proteomes" id="UP000694843">
    <property type="component" value="Unplaced"/>
</dbReference>
<feature type="compositionally biased region" description="Basic residues" evidence="3">
    <location>
        <begin position="1565"/>
        <end position="1613"/>
    </location>
</feature>
<feature type="region of interest" description="Disordered" evidence="3">
    <location>
        <begin position="175"/>
        <end position="221"/>
    </location>
</feature>
<evidence type="ECO:0000256" key="1">
    <source>
        <dbReference type="ARBA" id="ARBA00023117"/>
    </source>
</evidence>
<dbReference type="RefSeq" id="XP_018020851.1">
    <property type="nucleotide sequence ID" value="XM_018165362.2"/>
</dbReference>
<feature type="compositionally biased region" description="Low complexity" evidence="3">
    <location>
        <begin position="2670"/>
        <end position="2691"/>
    </location>
</feature>
<feature type="compositionally biased region" description="Basic residues" evidence="3">
    <location>
        <begin position="194"/>
        <end position="204"/>
    </location>
</feature>
<feature type="compositionally biased region" description="Pro residues" evidence="3">
    <location>
        <begin position="2372"/>
        <end position="2405"/>
    </location>
</feature>
<feature type="compositionally biased region" description="Low complexity" evidence="3">
    <location>
        <begin position="2193"/>
        <end position="2205"/>
    </location>
</feature>
<dbReference type="InterPro" id="IPR036427">
    <property type="entry name" value="Bromodomain-like_sf"/>
</dbReference>
<feature type="region of interest" description="Disordered" evidence="3">
    <location>
        <begin position="3176"/>
        <end position="3256"/>
    </location>
</feature>
<feature type="compositionally biased region" description="Polar residues" evidence="3">
    <location>
        <begin position="2233"/>
        <end position="2268"/>
    </location>
</feature>
<dbReference type="KEGG" id="hazt:108677188"/>
<feature type="region of interest" description="Disordered" evidence="3">
    <location>
        <begin position="1457"/>
        <end position="1478"/>
    </location>
</feature>
<feature type="compositionally biased region" description="Basic residues" evidence="3">
    <location>
        <begin position="1692"/>
        <end position="1714"/>
    </location>
</feature>
<dbReference type="Pfam" id="PF00439">
    <property type="entry name" value="Bromodomain"/>
    <property type="match status" value="1"/>
</dbReference>
<feature type="region of interest" description="Disordered" evidence="3">
    <location>
        <begin position="1675"/>
        <end position="1767"/>
    </location>
</feature>
<feature type="compositionally biased region" description="Pro residues" evidence="3">
    <location>
        <begin position="397"/>
        <end position="407"/>
    </location>
</feature>
<evidence type="ECO:0000256" key="3">
    <source>
        <dbReference type="SAM" id="MobiDB-lite"/>
    </source>
</evidence>
<keyword evidence="1 2" id="KW-0103">Bromodomain</keyword>
<feature type="compositionally biased region" description="Polar residues" evidence="3">
    <location>
        <begin position="409"/>
        <end position="424"/>
    </location>
</feature>
<dbReference type="GO" id="GO:0090537">
    <property type="term" value="C:CERF complex"/>
    <property type="evidence" value="ECO:0007669"/>
    <property type="project" value="InterPro"/>
</dbReference>
<dbReference type="OMA" id="IFRQINP"/>
<feature type="compositionally biased region" description="Low complexity" evidence="3">
    <location>
        <begin position="425"/>
        <end position="437"/>
    </location>
</feature>
<organism evidence="5 6">
    <name type="scientific">Hyalella azteca</name>
    <name type="common">Amphipod</name>
    <dbReference type="NCBI Taxonomy" id="294128"/>
    <lineage>
        <taxon>Eukaryota</taxon>
        <taxon>Metazoa</taxon>
        <taxon>Ecdysozoa</taxon>
        <taxon>Arthropoda</taxon>
        <taxon>Crustacea</taxon>
        <taxon>Multicrustacea</taxon>
        <taxon>Malacostraca</taxon>
        <taxon>Eumalacostraca</taxon>
        <taxon>Peracarida</taxon>
        <taxon>Amphipoda</taxon>
        <taxon>Senticaudata</taxon>
        <taxon>Talitrida</taxon>
        <taxon>Talitroidea</taxon>
        <taxon>Hyalellidae</taxon>
        <taxon>Hyalella</taxon>
    </lineage>
</organism>
<feature type="region of interest" description="Disordered" evidence="3">
    <location>
        <begin position="1847"/>
        <end position="2036"/>
    </location>
</feature>
<feature type="compositionally biased region" description="Low complexity" evidence="3">
    <location>
        <begin position="3122"/>
        <end position="3132"/>
    </location>
</feature>
<feature type="compositionally biased region" description="Basic and acidic residues" evidence="3">
    <location>
        <begin position="2548"/>
        <end position="2571"/>
    </location>
</feature>
<feature type="compositionally biased region" description="Basic and acidic residues" evidence="3">
    <location>
        <begin position="1736"/>
        <end position="1752"/>
    </location>
</feature>
<feature type="compositionally biased region" description="Polar residues" evidence="3">
    <location>
        <begin position="851"/>
        <end position="862"/>
    </location>
</feature>
<feature type="compositionally biased region" description="Basic and acidic residues" evidence="3">
    <location>
        <begin position="1924"/>
        <end position="1934"/>
    </location>
</feature>
<reference evidence="6" key="1">
    <citation type="submission" date="2025-08" db="UniProtKB">
        <authorList>
            <consortium name="RefSeq"/>
        </authorList>
    </citation>
    <scope>IDENTIFICATION</scope>
    <source>
        <tissue evidence="6">Whole organism</tissue>
    </source>
</reference>
<feature type="compositionally biased region" description="Low complexity" evidence="3">
    <location>
        <begin position="957"/>
        <end position="968"/>
    </location>
</feature>
<feature type="compositionally biased region" description="Acidic residues" evidence="3">
    <location>
        <begin position="1542"/>
        <end position="1552"/>
    </location>
</feature>
<feature type="region of interest" description="Disordered" evidence="3">
    <location>
        <begin position="3101"/>
        <end position="3158"/>
    </location>
</feature>
<feature type="compositionally biased region" description="Basic residues" evidence="3">
    <location>
        <begin position="1914"/>
        <end position="1923"/>
    </location>
</feature>
<feature type="compositionally biased region" description="Low complexity" evidence="3">
    <location>
        <begin position="3105"/>
        <end position="3115"/>
    </location>
</feature>
<feature type="compositionally biased region" description="Acidic residues" evidence="3">
    <location>
        <begin position="1322"/>
        <end position="1336"/>
    </location>
</feature>